<evidence type="ECO:0000256" key="5">
    <source>
        <dbReference type="ARBA" id="ARBA00022505"/>
    </source>
</evidence>
<evidence type="ECO:0000256" key="12">
    <source>
        <dbReference type="ARBA" id="ARBA00038781"/>
    </source>
</evidence>
<evidence type="ECO:0000256" key="2">
    <source>
        <dbReference type="ARBA" id="ARBA00022448"/>
    </source>
</evidence>
<keyword evidence="4" id="KW-0410">Iron transport</keyword>
<dbReference type="SUPFAM" id="SSF52540">
    <property type="entry name" value="P-loop containing nucleoside triphosphate hydrolases"/>
    <property type="match status" value="1"/>
</dbReference>
<keyword evidence="6" id="KW-0547">Nucleotide-binding</keyword>
<evidence type="ECO:0000256" key="14">
    <source>
        <dbReference type="ARBA" id="ARBA00041133"/>
    </source>
</evidence>
<dbReference type="InterPro" id="IPR027417">
    <property type="entry name" value="P-loop_NTPase"/>
</dbReference>
<name>A0A7G9Z3U8_9EURY</name>
<dbReference type="Gene3D" id="3.40.50.300">
    <property type="entry name" value="P-loop containing nucleotide triphosphate hydrolases"/>
    <property type="match status" value="1"/>
</dbReference>
<comment type="subunit">
    <text evidence="12">The complex is composed of two ATP-binding proteins (WtpC), two transmembrane proteins (WtpB) and a solute-binding protein (WtpA).</text>
</comment>
<reference evidence="17" key="1">
    <citation type="submission" date="2020-06" db="EMBL/GenBank/DDBJ databases">
        <title>Unique genomic features of the anaerobic methanotrophic archaea.</title>
        <authorList>
            <person name="Chadwick G.L."/>
            <person name="Skennerton C.T."/>
            <person name="Laso-Perez R."/>
            <person name="Leu A.O."/>
            <person name="Speth D.R."/>
            <person name="Yu H."/>
            <person name="Morgan-Lang C."/>
            <person name="Hatzenpichler R."/>
            <person name="Goudeau D."/>
            <person name="Malmstrom R."/>
            <person name="Brazelton W.J."/>
            <person name="Woyke T."/>
            <person name="Hallam S.J."/>
            <person name="Tyson G.W."/>
            <person name="Wegener G."/>
            <person name="Boetius A."/>
            <person name="Orphan V."/>
        </authorList>
    </citation>
    <scope>NUCLEOTIDE SEQUENCE</scope>
</reference>
<keyword evidence="2" id="KW-0813">Transport</keyword>
<comment type="subcellular location">
    <subcellularLocation>
        <location evidence="1">Cell membrane</location>
        <topology evidence="1">Peripheral membrane protein</topology>
    </subcellularLocation>
</comment>
<dbReference type="GO" id="GO:0005524">
    <property type="term" value="F:ATP binding"/>
    <property type="evidence" value="ECO:0007669"/>
    <property type="project" value="UniProtKB-KW"/>
</dbReference>
<dbReference type="InterPro" id="IPR003593">
    <property type="entry name" value="AAA+_ATPase"/>
</dbReference>
<dbReference type="SMART" id="SM00382">
    <property type="entry name" value="AAA"/>
    <property type="match status" value="1"/>
</dbReference>
<dbReference type="InterPro" id="IPR017871">
    <property type="entry name" value="ABC_transporter-like_CS"/>
</dbReference>
<dbReference type="AlphaFoldDB" id="A0A7G9Z3U8"/>
<keyword evidence="3" id="KW-1003">Cell membrane</keyword>
<dbReference type="PROSITE" id="PS50893">
    <property type="entry name" value="ABC_TRANSPORTER_2"/>
    <property type="match status" value="1"/>
</dbReference>
<evidence type="ECO:0000256" key="10">
    <source>
        <dbReference type="ARBA" id="ARBA00023136"/>
    </source>
</evidence>
<evidence type="ECO:0000256" key="1">
    <source>
        <dbReference type="ARBA" id="ARBA00004202"/>
    </source>
</evidence>
<dbReference type="PANTHER" id="PTHR42781">
    <property type="entry name" value="SPERMIDINE/PUTRESCINE IMPORT ATP-BINDING PROTEIN POTA"/>
    <property type="match status" value="1"/>
</dbReference>
<evidence type="ECO:0000256" key="13">
    <source>
        <dbReference type="ARBA" id="ARBA00039025"/>
    </source>
</evidence>
<proteinExistence type="inferred from homology"/>
<dbReference type="GO" id="GO:0005886">
    <property type="term" value="C:plasma membrane"/>
    <property type="evidence" value="ECO:0007669"/>
    <property type="project" value="UniProtKB-SubCell"/>
</dbReference>
<organism evidence="17">
    <name type="scientific">Candidatus Methanophaga sp. ANME-1 ERB7</name>
    <dbReference type="NCBI Taxonomy" id="2759913"/>
    <lineage>
        <taxon>Archaea</taxon>
        <taxon>Methanobacteriati</taxon>
        <taxon>Methanobacteriota</taxon>
        <taxon>Stenosarchaea group</taxon>
        <taxon>Methanomicrobia</taxon>
        <taxon>Candidatus Methanophagales</taxon>
        <taxon>Candidatus Methanophagaceae</taxon>
        <taxon>Candidatus Methanophaga</taxon>
    </lineage>
</organism>
<keyword evidence="7 17" id="KW-0067">ATP-binding</keyword>
<evidence type="ECO:0000259" key="16">
    <source>
        <dbReference type="PROSITE" id="PS50893"/>
    </source>
</evidence>
<evidence type="ECO:0000256" key="9">
    <source>
        <dbReference type="ARBA" id="ARBA00023065"/>
    </source>
</evidence>
<evidence type="ECO:0000256" key="11">
    <source>
        <dbReference type="ARBA" id="ARBA00038307"/>
    </source>
</evidence>
<evidence type="ECO:0000256" key="3">
    <source>
        <dbReference type="ARBA" id="ARBA00022475"/>
    </source>
</evidence>
<dbReference type="GO" id="GO:0016887">
    <property type="term" value="F:ATP hydrolysis activity"/>
    <property type="evidence" value="ECO:0007669"/>
    <property type="project" value="InterPro"/>
</dbReference>
<protein>
    <recommendedName>
        <fullName evidence="14">Molybdate/tungstate import ATP-binding protein WtpC</fullName>
        <ecNumber evidence="13">7.3.2.6</ecNumber>
    </recommendedName>
</protein>
<evidence type="ECO:0000256" key="6">
    <source>
        <dbReference type="ARBA" id="ARBA00022741"/>
    </source>
</evidence>
<dbReference type="PANTHER" id="PTHR42781:SF4">
    <property type="entry name" value="SPERMIDINE_PUTRESCINE IMPORT ATP-BINDING PROTEIN POTA"/>
    <property type="match status" value="1"/>
</dbReference>
<evidence type="ECO:0000313" key="17">
    <source>
        <dbReference type="EMBL" id="QNO54932.1"/>
    </source>
</evidence>
<keyword evidence="10" id="KW-0472">Membrane</keyword>
<dbReference type="EMBL" id="MT631598">
    <property type="protein sequence ID" value="QNO54932.1"/>
    <property type="molecule type" value="Genomic_DNA"/>
</dbReference>
<dbReference type="CDD" id="cd03259">
    <property type="entry name" value="ABC_Carb_Solutes_like"/>
    <property type="match status" value="1"/>
</dbReference>
<evidence type="ECO:0000256" key="15">
    <source>
        <dbReference type="ARBA" id="ARBA00047936"/>
    </source>
</evidence>
<keyword evidence="8" id="KW-0408">Iron</keyword>
<gene>
    <name evidence="17" type="primary">btuD</name>
    <name evidence="17" type="ORF">PADEGAKA_00034</name>
</gene>
<dbReference type="Pfam" id="PF00005">
    <property type="entry name" value="ABC_tran"/>
    <property type="match status" value="1"/>
</dbReference>
<evidence type="ECO:0000256" key="7">
    <source>
        <dbReference type="ARBA" id="ARBA00022840"/>
    </source>
</evidence>
<evidence type="ECO:0000256" key="4">
    <source>
        <dbReference type="ARBA" id="ARBA00022496"/>
    </source>
</evidence>
<dbReference type="PROSITE" id="PS00211">
    <property type="entry name" value="ABC_TRANSPORTER_1"/>
    <property type="match status" value="1"/>
</dbReference>
<keyword evidence="5" id="KW-0500">Molybdenum</keyword>
<accession>A0A7G9Z3U8</accession>
<comment type="similarity">
    <text evidence="11">Belongs to the ABC transporter superfamily. Sulfate/tungstate importer (TC 3.A.1.6) family.</text>
</comment>
<evidence type="ECO:0000256" key="8">
    <source>
        <dbReference type="ARBA" id="ARBA00023004"/>
    </source>
</evidence>
<dbReference type="GO" id="GO:0015408">
    <property type="term" value="F:ABC-type ferric iron transporter activity"/>
    <property type="evidence" value="ECO:0007669"/>
    <property type="project" value="InterPro"/>
</dbReference>
<dbReference type="InterPro" id="IPR003439">
    <property type="entry name" value="ABC_transporter-like_ATP-bd"/>
</dbReference>
<keyword evidence="9" id="KW-0406">Ion transport</keyword>
<dbReference type="InterPro" id="IPR050093">
    <property type="entry name" value="ABC_SmlMolc_Importer"/>
</dbReference>
<dbReference type="EC" id="7.3.2.6" evidence="13"/>
<feature type="domain" description="ABC transporter" evidence="16">
    <location>
        <begin position="4"/>
        <end position="228"/>
    </location>
</feature>
<dbReference type="GO" id="GO:1901238">
    <property type="term" value="F:ABC-type tungstate transporter activity"/>
    <property type="evidence" value="ECO:0007669"/>
    <property type="project" value="UniProtKB-EC"/>
</dbReference>
<sequence length="244" mass="27372">MPTIELKSVSNYVFSNLNMEVFDGELLVVLGPNGAGKTTLLNIIAGLVKYKGAVLFDGVPVDKTPVNERQIGYIFQNLALFPHLDVASNVGYSLMIKGKEEEEIMQKVDELLQLTKIEHLKDRYPKNLSGGEKQRVALARALASSPKVLLLDEPFNSLDLGMCECLRKEIRQVQREMGITTVFVTHNLAHVAEMGDRVVALNKGKIWLMPPEMFKNDGDNGNRIHQDCLHCAIDCYCKRKEERS</sequence>
<dbReference type="InterPro" id="IPR015853">
    <property type="entry name" value="ABC_transpr_FbpC"/>
</dbReference>
<comment type="catalytic activity">
    <reaction evidence="15">
        <text>tungstate(in) + ATP + H2O = tungstate(out) + ADP + phosphate + H(+)</text>
        <dbReference type="Rhea" id="RHEA:35027"/>
        <dbReference type="ChEBI" id="CHEBI:15377"/>
        <dbReference type="ChEBI" id="CHEBI:15378"/>
        <dbReference type="ChEBI" id="CHEBI:30616"/>
        <dbReference type="ChEBI" id="CHEBI:43474"/>
        <dbReference type="ChEBI" id="CHEBI:46502"/>
        <dbReference type="ChEBI" id="CHEBI:456216"/>
        <dbReference type="EC" id="7.3.2.6"/>
    </reaction>
</comment>